<evidence type="ECO:0000313" key="2">
    <source>
        <dbReference type="EMBL" id="KAG0002451.1"/>
    </source>
</evidence>
<feature type="region of interest" description="Disordered" evidence="1">
    <location>
        <begin position="239"/>
        <end position="261"/>
    </location>
</feature>
<feature type="compositionally biased region" description="Polar residues" evidence="1">
    <location>
        <begin position="244"/>
        <end position="253"/>
    </location>
</feature>
<comment type="caution">
    <text evidence="2">The sequence shown here is derived from an EMBL/GenBank/DDBJ whole genome shotgun (WGS) entry which is preliminary data.</text>
</comment>
<reference evidence="2" key="1">
    <citation type="journal article" date="2020" name="Fungal Divers.">
        <title>Resolving the Mortierellaceae phylogeny through synthesis of multi-gene phylogenetics and phylogenomics.</title>
        <authorList>
            <person name="Vandepol N."/>
            <person name="Liber J."/>
            <person name="Desiro A."/>
            <person name="Na H."/>
            <person name="Kennedy M."/>
            <person name="Barry K."/>
            <person name="Grigoriev I.V."/>
            <person name="Miller A.N."/>
            <person name="O'Donnell K."/>
            <person name="Stajich J.E."/>
            <person name="Bonito G."/>
        </authorList>
    </citation>
    <scope>NUCLEOTIDE SEQUENCE</scope>
    <source>
        <strain evidence="2">MES-2147</strain>
    </source>
</reference>
<dbReference type="EMBL" id="JAAAHW010000437">
    <property type="protein sequence ID" value="KAG0002451.1"/>
    <property type="molecule type" value="Genomic_DNA"/>
</dbReference>
<dbReference type="AlphaFoldDB" id="A0A9P6MIG2"/>
<dbReference type="OrthoDB" id="161570at2759"/>
<sequence>MVERFGRNEANWEEFKLAFKFEKLKDPDEVVSDRDTEQYDEVLLPVEDDEMVSYERDRLQQIQENNRMLLALGLITDLSESSDDLGHQIKISKDAPCYPPPAQTVLRLVAHYPGALMRTDQISVYRTAIMHLALQALTDLPVTGIFIVGTQDIRTETGKLIPLAMLILEDVVRVVGDDCLKLKELIEAVPDGYQKDRRKITCIEEYPGEISIPYDEDPIKHLPIVHACYLVFTKVKERDPPPLSTSGSDSSAGDPTCVLLD</sequence>
<evidence type="ECO:0000313" key="3">
    <source>
        <dbReference type="Proteomes" id="UP000749646"/>
    </source>
</evidence>
<keyword evidence="3" id="KW-1185">Reference proteome</keyword>
<proteinExistence type="predicted"/>
<evidence type="ECO:0000256" key="1">
    <source>
        <dbReference type="SAM" id="MobiDB-lite"/>
    </source>
</evidence>
<name>A0A9P6MIG2_9FUNG</name>
<organism evidence="2 3">
    <name type="scientific">Modicella reniformis</name>
    <dbReference type="NCBI Taxonomy" id="1440133"/>
    <lineage>
        <taxon>Eukaryota</taxon>
        <taxon>Fungi</taxon>
        <taxon>Fungi incertae sedis</taxon>
        <taxon>Mucoromycota</taxon>
        <taxon>Mortierellomycotina</taxon>
        <taxon>Mortierellomycetes</taxon>
        <taxon>Mortierellales</taxon>
        <taxon>Mortierellaceae</taxon>
        <taxon>Modicella</taxon>
    </lineage>
</organism>
<protein>
    <submittedName>
        <fullName evidence="2">Uncharacterized protein</fullName>
    </submittedName>
</protein>
<dbReference type="Proteomes" id="UP000749646">
    <property type="component" value="Unassembled WGS sequence"/>
</dbReference>
<accession>A0A9P6MIG2</accession>
<gene>
    <name evidence="2" type="ORF">BGZ65_002617</name>
</gene>